<dbReference type="SMART" id="SM00387">
    <property type="entry name" value="HATPase_c"/>
    <property type="match status" value="1"/>
</dbReference>
<feature type="transmembrane region" description="Helical" evidence="10">
    <location>
        <begin position="20"/>
        <end position="39"/>
    </location>
</feature>
<keyword evidence="10" id="KW-0472">Membrane</keyword>
<keyword evidence="6 12" id="KW-0418">Kinase</keyword>
<dbReference type="EMBL" id="JBHSBN010000042">
    <property type="protein sequence ID" value="MFC4110451.1"/>
    <property type="molecule type" value="Genomic_DNA"/>
</dbReference>
<comment type="catalytic activity">
    <reaction evidence="1">
        <text>ATP + protein L-histidine = ADP + protein N-phospho-L-histidine.</text>
        <dbReference type="EC" id="2.7.13.3"/>
    </reaction>
</comment>
<dbReference type="InterPro" id="IPR011712">
    <property type="entry name" value="Sig_transdc_His_kin_sub3_dim/P"/>
</dbReference>
<dbReference type="SUPFAM" id="SSF55874">
    <property type="entry name" value="ATPase domain of HSP90 chaperone/DNA topoisomerase II/histidine kinase"/>
    <property type="match status" value="1"/>
</dbReference>
<dbReference type="InterPro" id="IPR003594">
    <property type="entry name" value="HATPase_dom"/>
</dbReference>
<dbReference type="CDD" id="cd16917">
    <property type="entry name" value="HATPase_UhpB-NarQ-NarX-like"/>
    <property type="match status" value="1"/>
</dbReference>
<dbReference type="InterPro" id="IPR050482">
    <property type="entry name" value="Sensor_HK_TwoCompSys"/>
</dbReference>
<dbReference type="PANTHER" id="PTHR24421">
    <property type="entry name" value="NITRATE/NITRITE SENSOR PROTEIN NARX-RELATED"/>
    <property type="match status" value="1"/>
</dbReference>
<dbReference type="InterPro" id="IPR036890">
    <property type="entry name" value="HATPase_C_sf"/>
</dbReference>
<feature type="transmembrane region" description="Helical" evidence="10">
    <location>
        <begin position="94"/>
        <end position="111"/>
    </location>
</feature>
<dbReference type="Pfam" id="PF23539">
    <property type="entry name" value="DUF7134"/>
    <property type="match status" value="1"/>
</dbReference>
<evidence type="ECO:0000256" key="1">
    <source>
        <dbReference type="ARBA" id="ARBA00000085"/>
    </source>
</evidence>
<keyword evidence="5" id="KW-0547">Nucleotide-binding</keyword>
<evidence type="ECO:0000256" key="4">
    <source>
        <dbReference type="ARBA" id="ARBA00022679"/>
    </source>
</evidence>
<dbReference type="GO" id="GO:0016301">
    <property type="term" value="F:kinase activity"/>
    <property type="evidence" value="ECO:0007669"/>
    <property type="project" value="UniProtKB-KW"/>
</dbReference>
<dbReference type="PANTHER" id="PTHR24421:SF10">
    <property type="entry name" value="NITRATE_NITRITE SENSOR PROTEIN NARQ"/>
    <property type="match status" value="1"/>
</dbReference>
<dbReference type="Gene3D" id="1.20.5.1930">
    <property type="match status" value="1"/>
</dbReference>
<evidence type="ECO:0000256" key="8">
    <source>
        <dbReference type="ARBA" id="ARBA00023012"/>
    </source>
</evidence>
<name>A0ABV8KWD6_9ACTN</name>
<evidence type="ECO:0000256" key="9">
    <source>
        <dbReference type="SAM" id="MobiDB-lite"/>
    </source>
</evidence>
<sequence length="409" mass="42214">MTASVPGRPARRLPRGAERVVLDVVAAVAVVLLCGYAGSDRPTPLPVWQYGSLAVLIGAPLAVRRRWPVGVFVVVSAGATVALATRVIPAFAAAAPYAAVALALYQVAAALPRRRSLPPLAVSLLGTAAVGVLLPPDQGDLVSGVGFGWLLTGGVWMFGRTVRGRRADAARAAEQRARQAVTDERLRIARELHDGVAHSMSLIAVKAAIANHVAEQRPAEVRDALRIIESTSRDALTEMRRTLGVLRSGEPGPVELDPTPGLADLPRLVDRAAAAGVRVDLDVRGVDGLPEGVALAAYRIVQEALTNVVRHAGPARCRVTVAVESEVLRIEVTDDGAGDRTGGNGGSDGHGLIGMRERAALFGGSLTAGPEPAGGFAVRARVPLAATATTGSSAATARTAGDDGPEATR</sequence>
<keyword evidence="7" id="KW-0067">ATP-binding</keyword>
<feature type="domain" description="Histidine kinase/HSP90-like ATPase" evidence="11">
    <location>
        <begin position="292"/>
        <end position="386"/>
    </location>
</feature>
<dbReference type="RefSeq" id="WP_377552867.1">
    <property type="nucleotide sequence ID" value="NZ_JBHSBN010000042.1"/>
</dbReference>
<evidence type="ECO:0000256" key="3">
    <source>
        <dbReference type="ARBA" id="ARBA00022553"/>
    </source>
</evidence>
<dbReference type="Pfam" id="PF02518">
    <property type="entry name" value="HATPase_c"/>
    <property type="match status" value="1"/>
</dbReference>
<gene>
    <name evidence="12" type="ORF">ACFOX0_31600</name>
</gene>
<keyword evidence="13" id="KW-1185">Reference proteome</keyword>
<keyword evidence="3" id="KW-0597">Phosphoprotein</keyword>
<evidence type="ECO:0000256" key="6">
    <source>
        <dbReference type="ARBA" id="ARBA00022777"/>
    </source>
</evidence>
<evidence type="ECO:0000256" key="7">
    <source>
        <dbReference type="ARBA" id="ARBA00022840"/>
    </source>
</evidence>
<protein>
    <recommendedName>
        <fullName evidence="2">histidine kinase</fullName>
        <ecNumber evidence="2">2.7.13.3</ecNumber>
    </recommendedName>
</protein>
<keyword evidence="10" id="KW-0812">Transmembrane</keyword>
<dbReference type="EC" id="2.7.13.3" evidence="2"/>
<proteinExistence type="predicted"/>
<evidence type="ECO:0000313" key="12">
    <source>
        <dbReference type="EMBL" id="MFC4110451.1"/>
    </source>
</evidence>
<feature type="transmembrane region" description="Helical" evidence="10">
    <location>
        <begin position="118"/>
        <end position="135"/>
    </location>
</feature>
<dbReference type="Proteomes" id="UP001595868">
    <property type="component" value="Unassembled WGS sequence"/>
</dbReference>
<keyword evidence="10" id="KW-1133">Transmembrane helix</keyword>
<evidence type="ECO:0000256" key="2">
    <source>
        <dbReference type="ARBA" id="ARBA00012438"/>
    </source>
</evidence>
<evidence type="ECO:0000256" key="10">
    <source>
        <dbReference type="SAM" id="Phobius"/>
    </source>
</evidence>
<organism evidence="12 13">
    <name type="scientific">Micromonospora zhanjiangensis</name>
    <dbReference type="NCBI Taxonomy" id="1522057"/>
    <lineage>
        <taxon>Bacteria</taxon>
        <taxon>Bacillati</taxon>
        <taxon>Actinomycetota</taxon>
        <taxon>Actinomycetes</taxon>
        <taxon>Micromonosporales</taxon>
        <taxon>Micromonosporaceae</taxon>
        <taxon>Micromonospora</taxon>
    </lineage>
</organism>
<comment type="caution">
    <text evidence="12">The sequence shown here is derived from an EMBL/GenBank/DDBJ whole genome shotgun (WGS) entry which is preliminary data.</text>
</comment>
<keyword evidence="8" id="KW-0902">Two-component regulatory system</keyword>
<dbReference type="InterPro" id="IPR055558">
    <property type="entry name" value="DUF7134"/>
</dbReference>
<keyword evidence="4" id="KW-0808">Transferase</keyword>
<evidence type="ECO:0000259" key="11">
    <source>
        <dbReference type="SMART" id="SM00387"/>
    </source>
</evidence>
<reference evidence="13" key="1">
    <citation type="journal article" date="2019" name="Int. J. Syst. Evol. Microbiol.">
        <title>The Global Catalogue of Microorganisms (GCM) 10K type strain sequencing project: providing services to taxonomists for standard genome sequencing and annotation.</title>
        <authorList>
            <consortium name="The Broad Institute Genomics Platform"/>
            <consortium name="The Broad Institute Genome Sequencing Center for Infectious Disease"/>
            <person name="Wu L."/>
            <person name="Ma J."/>
        </authorList>
    </citation>
    <scope>NUCLEOTIDE SEQUENCE [LARGE SCALE GENOMIC DNA]</scope>
    <source>
        <strain evidence="13">2902at01</strain>
    </source>
</reference>
<accession>A0ABV8KWD6</accession>
<dbReference type="Gene3D" id="3.30.565.10">
    <property type="entry name" value="Histidine kinase-like ATPase, C-terminal domain"/>
    <property type="match status" value="1"/>
</dbReference>
<feature type="compositionally biased region" description="Low complexity" evidence="9">
    <location>
        <begin position="387"/>
        <end position="399"/>
    </location>
</feature>
<feature type="transmembrane region" description="Helical" evidence="10">
    <location>
        <begin position="141"/>
        <end position="159"/>
    </location>
</feature>
<dbReference type="Pfam" id="PF07730">
    <property type="entry name" value="HisKA_3"/>
    <property type="match status" value="1"/>
</dbReference>
<evidence type="ECO:0000256" key="5">
    <source>
        <dbReference type="ARBA" id="ARBA00022741"/>
    </source>
</evidence>
<feature type="region of interest" description="Disordered" evidence="9">
    <location>
        <begin position="387"/>
        <end position="409"/>
    </location>
</feature>
<evidence type="ECO:0000313" key="13">
    <source>
        <dbReference type="Proteomes" id="UP001595868"/>
    </source>
</evidence>